<proteinExistence type="predicted"/>
<evidence type="ECO:0000313" key="3">
    <source>
        <dbReference type="Proteomes" id="UP000620266"/>
    </source>
</evidence>
<protein>
    <submittedName>
        <fullName evidence="2">Uncharacterized protein</fullName>
    </submittedName>
</protein>
<comment type="caution">
    <text evidence="2">The sequence shown here is derived from an EMBL/GenBank/DDBJ whole genome shotgun (WGS) entry which is preliminary data.</text>
</comment>
<keyword evidence="1" id="KW-0732">Signal</keyword>
<organism evidence="2 3">
    <name type="scientific">Oxalicibacterium flavum</name>
    <dbReference type="NCBI Taxonomy" id="179467"/>
    <lineage>
        <taxon>Bacteria</taxon>
        <taxon>Pseudomonadati</taxon>
        <taxon>Pseudomonadota</taxon>
        <taxon>Betaproteobacteria</taxon>
        <taxon>Burkholderiales</taxon>
        <taxon>Oxalobacteraceae</taxon>
        <taxon>Oxalicibacterium</taxon>
    </lineage>
</organism>
<keyword evidence="3" id="KW-1185">Reference proteome</keyword>
<dbReference type="AlphaFoldDB" id="A0A8J2UPI4"/>
<dbReference type="EMBL" id="BMCG01000002">
    <property type="protein sequence ID" value="GGC03235.1"/>
    <property type="molecule type" value="Genomic_DNA"/>
</dbReference>
<dbReference type="Proteomes" id="UP000620266">
    <property type="component" value="Unassembled WGS sequence"/>
</dbReference>
<evidence type="ECO:0000313" key="2">
    <source>
        <dbReference type="EMBL" id="GGC03235.1"/>
    </source>
</evidence>
<reference evidence="2" key="2">
    <citation type="submission" date="2020-09" db="EMBL/GenBank/DDBJ databases">
        <authorList>
            <person name="Sun Q."/>
            <person name="Sedlacek I."/>
        </authorList>
    </citation>
    <scope>NUCLEOTIDE SEQUENCE</scope>
    <source>
        <strain evidence="2">CCM 7086</strain>
    </source>
</reference>
<sequence>MKAILLPATLAASLLAGPVFAADVAPMAQVQTTGVPAAFRQAVHLRGTIGDDGVQVTIRPKVPADEGVEGEYFFFGQSLQILLAGEIEGDILLLEESQDGTHISGQWDGTIAGDRVTGEWMSADGEVTKPFALQIVPATGAAASAGTRTPQ</sequence>
<name>A0A8J2UPI4_9BURK</name>
<gene>
    <name evidence="2" type="ORF">GCM10007205_10570</name>
</gene>
<accession>A0A8J2UPI4</accession>
<reference evidence="2" key="1">
    <citation type="journal article" date="2014" name="Int. J. Syst. Evol. Microbiol.">
        <title>Complete genome sequence of Corynebacterium casei LMG S-19264T (=DSM 44701T), isolated from a smear-ripened cheese.</title>
        <authorList>
            <consortium name="US DOE Joint Genome Institute (JGI-PGF)"/>
            <person name="Walter F."/>
            <person name="Albersmeier A."/>
            <person name="Kalinowski J."/>
            <person name="Ruckert C."/>
        </authorList>
    </citation>
    <scope>NUCLEOTIDE SEQUENCE</scope>
    <source>
        <strain evidence="2">CCM 7086</strain>
    </source>
</reference>
<evidence type="ECO:0000256" key="1">
    <source>
        <dbReference type="SAM" id="SignalP"/>
    </source>
</evidence>
<feature type="signal peptide" evidence="1">
    <location>
        <begin position="1"/>
        <end position="21"/>
    </location>
</feature>
<feature type="chain" id="PRO_5035239136" evidence="1">
    <location>
        <begin position="22"/>
        <end position="151"/>
    </location>
</feature>